<dbReference type="InterPro" id="IPR016986">
    <property type="entry name" value="UCP031982_abhydr"/>
</dbReference>
<dbReference type="Pfam" id="PF12740">
    <property type="entry name" value="PETase"/>
    <property type="match status" value="1"/>
</dbReference>
<dbReference type="EMBL" id="JAJUBB010000001">
    <property type="protein sequence ID" value="MDD1779995.1"/>
    <property type="molecule type" value="Genomic_DNA"/>
</dbReference>
<keyword evidence="6" id="KW-1185">Reference proteome</keyword>
<evidence type="ECO:0000256" key="2">
    <source>
        <dbReference type="ARBA" id="ARBA00022963"/>
    </source>
</evidence>
<dbReference type="InterPro" id="IPR029058">
    <property type="entry name" value="AB_hydrolase_fold"/>
</dbReference>
<dbReference type="PANTHER" id="PTHR10272:SF0">
    <property type="entry name" value="PLATELET-ACTIVATING FACTOR ACETYLHYDROLASE"/>
    <property type="match status" value="1"/>
</dbReference>
<dbReference type="GO" id="GO:0016787">
    <property type="term" value="F:hydrolase activity"/>
    <property type="evidence" value="ECO:0007669"/>
    <property type="project" value="UniProtKB-KW"/>
</dbReference>
<comment type="caution">
    <text evidence="5">The sequence shown here is derived from an EMBL/GenBank/DDBJ whole genome shotgun (WGS) entry which is preliminary data.</text>
</comment>
<dbReference type="PANTHER" id="PTHR10272">
    <property type="entry name" value="PLATELET-ACTIVATING FACTOR ACETYLHYDROLASE"/>
    <property type="match status" value="1"/>
</dbReference>
<organism evidence="5 6">
    <name type="scientific">Enterovibrio qingdaonensis</name>
    <dbReference type="NCBI Taxonomy" id="2899818"/>
    <lineage>
        <taxon>Bacteria</taxon>
        <taxon>Pseudomonadati</taxon>
        <taxon>Pseudomonadota</taxon>
        <taxon>Gammaproteobacteria</taxon>
        <taxon>Vibrionales</taxon>
        <taxon>Vibrionaceae</taxon>
        <taxon>Enterovibrio</taxon>
    </lineage>
</organism>
<evidence type="ECO:0000256" key="3">
    <source>
        <dbReference type="ARBA" id="ARBA00023098"/>
    </source>
</evidence>
<proteinExistence type="predicted"/>
<dbReference type="RefSeq" id="WP_274140094.1">
    <property type="nucleotide sequence ID" value="NZ_JAJUBB010000001.1"/>
</dbReference>
<evidence type="ECO:0000259" key="4">
    <source>
        <dbReference type="Pfam" id="PF12740"/>
    </source>
</evidence>
<keyword evidence="1 5" id="KW-0378">Hydrolase</keyword>
<dbReference type="SUPFAM" id="SSF53474">
    <property type="entry name" value="alpha/beta-Hydrolases"/>
    <property type="match status" value="1"/>
</dbReference>
<evidence type="ECO:0000313" key="5">
    <source>
        <dbReference type="EMBL" id="MDD1779995.1"/>
    </source>
</evidence>
<protein>
    <submittedName>
        <fullName evidence="5">Alpha/beta fold hydrolase</fullName>
    </submittedName>
</protein>
<evidence type="ECO:0000256" key="1">
    <source>
        <dbReference type="ARBA" id="ARBA00022801"/>
    </source>
</evidence>
<keyword evidence="2" id="KW-0442">Lipid degradation</keyword>
<dbReference type="InterPro" id="IPR041127">
    <property type="entry name" value="PET_hydrolase/cutinase-like"/>
</dbReference>
<gene>
    <name evidence="5" type="ORF">LRP49_02180</name>
</gene>
<reference evidence="5" key="1">
    <citation type="submission" date="2021-12" db="EMBL/GenBank/DDBJ databases">
        <title>Enterovibrio ZSDZ35 sp. nov. and Enterovibrio ZSDZ42 sp. nov., isolated from coastal seawater in Qingdao.</title>
        <authorList>
            <person name="Zhang P."/>
        </authorList>
    </citation>
    <scope>NUCLEOTIDE SEQUENCE</scope>
    <source>
        <strain evidence="5">ZSDZ35</strain>
    </source>
</reference>
<dbReference type="Gene3D" id="3.40.50.1820">
    <property type="entry name" value="alpha/beta hydrolase"/>
    <property type="match status" value="1"/>
</dbReference>
<dbReference type="PIRSF" id="PIRSF031982">
    <property type="entry name" value="UCP031982_abhydr"/>
    <property type="match status" value="1"/>
</dbReference>
<dbReference type="Proteomes" id="UP001149821">
    <property type="component" value="Unassembled WGS sequence"/>
</dbReference>
<name>A0ABT5QG90_9GAMM</name>
<evidence type="ECO:0000313" key="6">
    <source>
        <dbReference type="Proteomes" id="UP001149821"/>
    </source>
</evidence>
<accession>A0ABT5QG90</accession>
<keyword evidence="3" id="KW-0443">Lipid metabolism</keyword>
<feature type="domain" description="PET hydrolase/cutinase-like" evidence="4">
    <location>
        <begin position="71"/>
        <end position="168"/>
    </location>
</feature>
<sequence>MTLIFIISSVQTVQAESVGFTQITMNDDLNRPLSVFIWYPTKQKNPMSKLAENVVFVGTDVVKNAEPKDTTSPLIVMSHGYRGSWRNLNWLAHKFAQQGYVVAAPDHPGTTTLDQSQESATQWWQRPRDLSRVLTYMLETSAWQGQLDASDVTAIGHSLGGWSVMQLAGAEFDRETFKIQCEIFPNPRVCGLSDGLGLSNKQPNEPERNRFVDDRVKKVVSLDLGMARSFSPMSLSKIKAPVLILAAGIDIGDLPQAQESGYLAEHIPLQIRRYKVYEQAAHFSFMQLCKTGAVALLNQEVPGDGIVCLDGKGAKRERLHNQIFRDVVGFVDAKM</sequence>